<evidence type="ECO:0000313" key="1">
    <source>
        <dbReference type="EMBL" id="KAF3204447.1"/>
    </source>
</evidence>
<accession>A0A6G1MGJ8</accession>
<dbReference type="OrthoDB" id="5346581at2759"/>
<dbReference type="EMBL" id="WIPF01000113">
    <property type="protein sequence ID" value="KAF3207612.1"/>
    <property type="molecule type" value="Genomic_DNA"/>
</dbReference>
<dbReference type="AlphaFoldDB" id="A0A6G1MGJ8"/>
<proteinExistence type="predicted"/>
<dbReference type="Proteomes" id="UP000614610">
    <property type="component" value="Unassembled WGS sequence"/>
</dbReference>
<organism evidence="1 4">
    <name type="scientific">Orbilia oligospora</name>
    <name type="common">Nematode-trapping fungus</name>
    <name type="synonym">Arthrobotrys oligospora</name>
    <dbReference type="NCBI Taxonomy" id="2813651"/>
    <lineage>
        <taxon>Eukaryota</taxon>
        <taxon>Fungi</taxon>
        <taxon>Dikarya</taxon>
        <taxon>Ascomycota</taxon>
        <taxon>Pezizomycotina</taxon>
        <taxon>Orbiliomycetes</taxon>
        <taxon>Orbiliales</taxon>
        <taxon>Orbiliaceae</taxon>
        <taxon>Orbilia</taxon>
    </lineage>
</organism>
<evidence type="ECO:0000313" key="2">
    <source>
        <dbReference type="EMBL" id="KAF3207612.1"/>
    </source>
</evidence>
<dbReference type="Proteomes" id="UP000483672">
    <property type="component" value="Unassembled WGS sequence"/>
</dbReference>
<evidence type="ECO:0000313" key="3">
    <source>
        <dbReference type="Proteomes" id="UP000483672"/>
    </source>
</evidence>
<reference evidence="1 3" key="1">
    <citation type="submission" date="2019-06" db="EMBL/GenBank/DDBJ databases">
        <authorList>
            <person name="Palmer J.M."/>
        </authorList>
    </citation>
    <scope>NUCLEOTIDE SEQUENCE</scope>
    <source>
        <strain evidence="2 3">TWF191</strain>
        <strain evidence="1">TWF679</strain>
    </source>
</reference>
<protein>
    <submittedName>
        <fullName evidence="1">Uncharacterized protein</fullName>
    </submittedName>
</protein>
<gene>
    <name evidence="2" type="ORF">TWF191_001000</name>
    <name evidence="1" type="ORF">TWF679_009813</name>
</gene>
<comment type="caution">
    <text evidence="1">The sequence shown here is derived from an EMBL/GenBank/DDBJ whole genome shotgun (WGS) entry which is preliminary data.</text>
</comment>
<name>A0A6G1MGJ8_ORBOL</name>
<dbReference type="EMBL" id="WIWT01000071">
    <property type="protein sequence ID" value="KAF3204447.1"/>
    <property type="molecule type" value="Genomic_DNA"/>
</dbReference>
<sequence length="297" mass="34065">MAMTNLVVIGDLPPMHLERISNIVRNLFRLEVTERTFRQIFDDAPVQSSNPFNSRHRNVEPSEESRIKYRKLVEELQLILIAIEIGANILQRYINELNGKCAVSAESYKPVRHNTTMPTIPPLYHSSYTELTGYEKLQSYSVEKCTVGFWAEAQILSRVAHFDRGESGDELLDVYLHPDNDKRLYKVNKADILQLMRLLSEDGFTSAQSLLRTTYDPILVSDAQRKGIYRAKNLANLNLYRRLPSSIEASGFPRCVIGATEEFRNVSIPENYIPAYGEFLVADWVARQRARQSQTHV</sequence>
<evidence type="ECO:0000313" key="4">
    <source>
        <dbReference type="Proteomes" id="UP000614610"/>
    </source>
</evidence>